<accession>A0ABS0N6Z0</accession>
<dbReference type="Proteomes" id="UP000602442">
    <property type="component" value="Unassembled WGS sequence"/>
</dbReference>
<dbReference type="SUPFAM" id="SSF56935">
    <property type="entry name" value="Porins"/>
    <property type="match status" value="1"/>
</dbReference>
<evidence type="ECO:0000256" key="17">
    <source>
        <dbReference type="SAM" id="SignalP"/>
    </source>
</evidence>
<evidence type="ECO:0000256" key="5">
    <source>
        <dbReference type="ARBA" id="ARBA00022496"/>
    </source>
</evidence>
<dbReference type="NCBIfam" id="TIGR01783">
    <property type="entry name" value="TonB-siderophor"/>
    <property type="match status" value="1"/>
</dbReference>
<evidence type="ECO:0000259" key="18">
    <source>
        <dbReference type="Pfam" id="PF00593"/>
    </source>
</evidence>
<dbReference type="InterPro" id="IPR037066">
    <property type="entry name" value="Plug_dom_sf"/>
</dbReference>
<evidence type="ECO:0000256" key="13">
    <source>
        <dbReference type="ARBA" id="ARBA00023237"/>
    </source>
</evidence>
<evidence type="ECO:0000256" key="7">
    <source>
        <dbReference type="ARBA" id="ARBA00022729"/>
    </source>
</evidence>
<evidence type="ECO:0000256" key="4">
    <source>
        <dbReference type="ARBA" id="ARBA00022452"/>
    </source>
</evidence>
<reference evidence="20 21" key="1">
    <citation type="submission" date="2020-11" db="EMBL/GenBank/DDBJ databases">
        <title>Erythrobacter sediminis sp. nov., a marine bacterium from a tidal flat of Garorim Bay.</title>
        <authorList>
            <person name="Kim D."/>
            <person name="Yoo Y."/>
            <person name="Kim J.-J."/>
        </authorList>
    </citation>
    <scope>NUCLEOTIDE SEQUENCE [LARGE SCALE GENOMIC DNA]</scope>
    <source>
        <strain evidence="20 21">JGD-13</strain>
    </source>
</reference>
<dbReference type="PANTHER" id="PTHR32552">
    <property type="entry name" value="FERRICHROME IRON RECEPTOR-RELATED"/>
    <property type="match status" value="1"/>
</dbReference>
<dbReference type="Pfam" id="PF07715">
    <property type="entry name" value="Plug"/>
    <property type="match status" value="1"/>
</dbReference>
<evidence type="ECO:0000256" key="9">
    <source>
        <dbReference type="ARBA" id="ARBA00023065"/>
    </source>
</evidence>
<comment type="subcellular location">
    <subcellularLocation>
        <location evidence="1 14">Cell outer membrane</location>
        <topology evidence="1 14">Multi-pass membrane protein</topology>
    </subcellularLocation>
</comment>
<feature type="domain" description="TonB-dependent receptor-like beta-barrel" evidence="18">
    <location>
        <begin position="235"/>
        <end position="708"/>
    </location>
</feature>
<evidence type="ECO:0000256" key="10">
    <source>
        <dbReference type="ARBA" id="ARBA00023077"/>
    </source>
</evidence>
<keyword evidence="10 15" id="KW-0798">TonB box</keyword>
<feature type="region of interest" description="Disordered" evidence="16">
    <location>
        <begin position="25"/>
        <end position="47"/>
    </location>
</feature>
<evidence type="ECO:0000256" key="2">
    <source>
        <dbReference type="ARBA" id="ARBA00009810"/>
    </source>
</evidence>
<feature type="signal peptide" evidence="17">
    <location>
        <begin position="1"/>
        <end position="19"/>
    </location>
</feature>
<evidence type="ECO:0000256" key="6">
    <source>
        <dbReference type="ARBA" id="ARBA00022692"/>
    </source>
</evidence>
<dbReference type="EMBL" id="JAEANY010000004">
    <property type="protein sequence ID" value="MBH5323533.1"/>
    <property type="molecule type" value="Genomic_DNA"/>
</dbReference>
<comment type="similarity">
    <text evidence="2 14 15">Belongs to the TonB-dependent receptor family.</text>
</comment>
<keyword evidence="21" id="KW-1185">Reference proteome</keyword>
<dbReference type="InterPro" id="IPR010105">
    <property type="entry name" value="TonB_sidphr_rcpt"/>
</dbReference>
<name>A0ABS0N6Z0_9SPHN</name>
<protein>
    <submittedName>
        <fullName evidence="20">TonB-dependent receptor</fullName>
    </submittedName>
</protein>
<keyword evidence="5" id="KW-0410">Iron transport</keyword>
<keyword evidence="13 14" id="KW-0998">Cell outer membrane</keyword>
<sequence>MRITAALLASAAFASPAFAQSDAEAIPFSDTSDEAGTAADDTLTEENMGDPIIVEGEVLYSDQVTALRTPTPILDVPQSLSIVTSDEIEARGFTAISQIVDYTPGVVNSQGEGHRDSIVFRGVRSTADFYIDGMRDDVQYYRGLYNLEQVEILRGPNALLFGRGGTGGILNRVTKKGVIGQSFVGGQIAVDTFGEFSGQVDININAADNAALRINAAYENLNNHRDFYDGERIGFNPTARVQLSDATLLDLSYEYANHDRFIDRGIPTGSDGRPVGAFEDIVFGDPELNFNELEAHLLRANLQHRFSDNLKGVFSAFYGDYDKLYSNFYASGYNQLLTPDFVTLDGYVDTTQRQNLILSGNLISTFETGAISHTLMFGGEYINTSSDQDRFNAFWDTTQDDNEIFEITRPLALRGGVGIGFATDPAGVTTTNDFTVDINDDTRVDIDVFSLYIQDEIEVTDWLNVVVGGRFDSFDITVNNVVAGEIRTRLDEEFSPRGGIIVKPIENVSIYASYSQTFLPRSGEQFANINGNADALDPDTFTNLEAGLKWDFASGLSLTAAIFEIEQSSPQPNDNDPETLDVIDSTIQGAELQLRGEVTEGWFISAGYSYLDGAQVDAFGNEGLRPRELPENTFSIWNQVEVTDRLGIGLGLTHQGESFITNGPITYDAGGGASVTTRATLPAYTRIDASIFYEISDNLRAQVNVENLTDTTYFPNSHSTHQASVGAPLNARFAITARF</sequence>
<keyword evidence="11 14" id="KW-0472">Membrane</keyword>
<keyword evidence="7 17" id="KW-0732">Signal</keyword>
<evidence type="ECO:0000313" key="20">
    <source>
        <dbReference type="EMBL" id="MBH5323533.1"/>
    </source>
</evidence>
<dbReference type="InterPro" id="IPR012910">
    <property type="entry name" value="Plug_dom"/>
</dbReference>
<keyword evidence="12 20" id="KW-0675">Receptor</keyword>
<evidence type="ECO:0000313" key="21">
    <source>
        <dbReference type="Proteomes" id="UP000602442"/>
    </source>
</evidence>
<keyword evidence="4 14" id="KW-1134">Transmembrane beta strand</keyword>
<keyword evidence="8" id="KW-0408">Iron</keyword>
<dbReference type="Gene3D" id="2.170.130.10">
    <property type="entry name" value="TonB-dependent receptor, plug domain"/>
    <property type="match status" value="1"/>
</dbReference>
<evidence type="ECO:0000256" key="1">
    <source>
        <dbReference type="ARBA" id="ARBA00004571"/>
    </source>
</evidence>
<dbReference type="InterPro" id="IPR000531">
    <property type="entry name" value="Beta-barrel_TonB"/>
</dbReference>
<keyword evidence="9" id="KW-0406">Ion transport</keyword>
<evidence type="ECO:0000256" key="14">
    <source>
        <dbReference type="PROSITE-ProRule" id="PRU01360"/>
    </source>
</evidence>
<evidence type="ECO:0000256" key="8">
    <source>
        <dbReference type="ARBA" id="ARBA00023004"/>
    </source>
</evidence>
<dbReference type="Pfam" id="PF00593">
    <property type="entry name" value="TonB_dep_Rec_b-barrel"/>
    <property type="match status" value="1"/>
</dbReference>
<dbReference type="PROSITE" id="PS52016">
    <property type="entry name" value="TONB_DEPENDENT_REC_3"/>
    <property type="match status" value="1"/>
</dbReference>
<feature type="chain" id="PRO_5045716030" evidence="17">
    <location>
        <begin position="20"/>
        <end position="739"/>
    </location>
</feature>
<evidence type="ECO:0000256" key="12">
    <source>
        <dbReference type="ARBA" id="ARBA00023170"/>
    </source>
</evidence>
<feature type="domain" description="TonB-dependent receptor plug" evidence="19">
    <location>
        <begin position="73"/>
        <end position="169"/>
    </location>
</feature>
<organism evidence="20 21">
    <name type="scientific">Aurantiacibacter sediminis</name>
    <dbReference type="NCBI Taxonomy" id="2793064"/>
    <lineage>
        <taxon>Bacteria</taxon>
        <taxon>Pseudomonadati</taxon>
        <taxon>Pseudomonadota</taxon>
        <taxon>Alphaproteobacteria</taxon>
        <taxon>Sphingomonadales</taxon>
        <taxon>Erythrobacteraceae</taxon>
        <taxon>Aurantiacibacter</taxon>
    </lineage>
</organism>
<evidence type="ECO:0000256" key="11">
    <source>
        <dbReference type="ARBA" id="ARBA00023136"/>
    </source>
</evidence>
<evidence type="ECO:0000259" key="19">
    <source>
        <dbReference type="Pfam" id="PF07715"/>
    </source>
</evidence>
<comment type="caution">
    <text evidence="20">The sequence shown here is derived from an EMBL/GenBank/DDBJ whole genome shotgun (WGS) entry which is preliminary data.</text>
</comment>
<dbReference type="InterPro" id="IPR036942">
    <property type="entry name" value="Beta-barrel_TonB_sf"/>
</dbReference>
<proteinExistence type="inferred from homology"/>
<dbReference type="InterPro" id="IPR039426">
    <property type="entry name" value="TonB-dep_rcpt-like"/>
</dbReference>
<gene>
    <name evidence="20" type="ORF">I5L03_13165</name>
</gene>
<evidence type="ECO:0000256" key="3">
    <source>
        <dbReference type="ARBA" id="ARBA00022448"/>
    </source>
</evidence>
<evidence type="ECO:0000256" key="16">
    <source>
        <dbReference type="SAM" id="MobiDB-lite"/>
    </source>
</evidence>
<keyword evidence="6 14" id="KW-0812">Transmembrane</keyword>
<dbReference type="PANTHER" id="PTHR32552:SF68">
    <property type="entry name" value="FERRICHROME OUTER MEMBRANE TRANSPORTER_PHAGE RECEPTOR"/>
    <property type="match status" value="1"/>
</dbReference>
<dbReference type="CDD" id="cd01347">
    <property type="entry name" value="ligand_gated_channel"/>
    <property type="match status" value="1"/>
</dbReference>
<keyword evidence="3 14" id="KW-0813">Transport</keyword>
<dbReference type="Gene3D" id="2.40.170.20">
    <property type="entry name" value="TonB-dependent receptor, beta-barrel domain"/>
    <property type="match status" value="1"/>
</dbReference>
<evidence type="ECO:0000256" key="15">
    <source>
        <dbReference type="RuleBase" id="RU003357"/>
    </source>
</evidence>